<sequence>MVAESNYWVTVDSLLVHVNSKPKTHAAEAKNGFKMAAGSQRPGRLSWLSLLCASSRCDGQYCTGEYSTREPSGDTVLYSGYPPKKVAFARLTVGPDPSHRVSERANGVRGRSTGGTISKRVIDRDGERWFVGSCVRYFGRDDWAQGCSFSERQAKYGVRDERMGNWRKSRRARQRPRTRKATGWAERARERERERRKGSRA</sequence>
<dbReference type="AlphaFoldDB" id="A0A2R6WPY2"/>
<protein>
    <submittedName>
        <fullName evidence="2">Uncharacterized protein</fullName>
    </submittedName>
</protein>
<gene>
    <name evidence="2" type="ORF">MARPO_0068s0093</name>
</gene>
<dbReference type="EMBL" id="KZ772740">
    <property type="protein sequence ID" value="PTQ35884.1"/>
    <property type="molecule type" value="Genomic_DNA"/>
</dbReference>
<evidence type="ECO:0000313" key="3">
    <source>
        <dbReference type="Proteomes" id="UP000244005"/>
    </source>
</evidence>
<proteinExistence type="predicted"/>
<feature type="compositionally biased region" description="Basic and acidic residues" evidence="1">
    <location>
        <begin position="186"/>
        <end position="195"/>
    </location>
</feature>
<feature type="compositionally biased region" description="Basic residues" evidence="1">
    <location>
        <begin position="165"/>
        <end position="180"/>
    </location>
</feature>
<accession>A0A2R6WPY2</accession>
<evidence type="ECO:0000256" key="1">
    <source>
        <dbReference type="SAM" id="MobiDB-lite"/>
    </source>
</evidence>
<feature type="region of interest" description="Disordered" evidence="1">
    <location>
        <begin position="163"/>
        <end position="201"/>
    </location>
</feature>
<name>A0A2R6WPY2_MARPO</name>
<reference evidence="3" key="1">
    <citation type="journal article" date="2017" name="Cell">
        <title>Insights into land plant evolution garnered from the Marchantia polymorpha genome.</title>
        <authorList>
            <person name="Bowman J.L."/>
            <person name="Kohchi T."/>
            <person name="Yamato K.T."/>
            <person name="Jenkins J."/>
            <person name="Shu S."/>
            <person name="Ishizaki K."/>
            <person name="Yamaoka S."/>
            <person name="Nishihama R."/>
            <person name="Nakamura Y."/>
            <person name="Berger F."/>
            <person name="Adam C."/>
            <person name="Aki S.S."/>
            <person name="Althoff F."/>
            <person name="Araki T."/>
            <person name="Arteaga-Vazquez M.A."/>
            <person name="Balasubrmanian S."/>
            <person name="Barry K."/>
            <person name="Bauer D."/>
            <person name="Boehm C.R."/>
            <person name="Briginshaw L."/>
            <person name="Caballero-Perez J."/>
            <person name="Catarino B."/>
            <person name="Chen F."/>
            <person name="Chiyoda S."/>
            <person name="Chovatia M."/>
            <person name="Davies K.M."/>
            <person name="Delmans M."/>
            <person name="Demura T."/>
            <person name="Dierschke T."/>
            <person name="Dolan L."/>
            <person name="Dorantes-Acosta A.E."/>
            <person name="Eklund D.M."/>
            <person name="Florent S.N."/>
            <person name="Flores-Sandoval E."/>
            <person name="Fujiyama A."/>
            <person name="Fukuzawa H."/>
            <person name="Galik B."/>
            <person name="Grimanelli D."/>
            <person name="Grimwood J."/>
            <person name="Grossniklaus U."/>
            <person name="Hamada T."/>
            <person name="Haseloff J."/>
            <person name="Hetherington A.J."/>
            <person name="Higo A."/>
            <person name="Hirakawa Y."/>
            <person name="Hundley H.N."/>
            <person name="Ikeda Y."/>
            <person name="Inoue K."/>
            <person name="Inoue S.I."/>
            <person name="Ishida S."/>
            <person name="Jia Q."/>
            <person name="Kakita M."/>
            <person name="Kanazawa T."/>
            <person name="Kawai Y."/>
            <person name="Kawashima T."/>
            <person name="Kennedy M."/>
            <person name="Kinose K."/>
            <person name="Kinoshita T."/>
            <person name="Kohara Y."/>
            <person name="Koide E."/>
            <person name="Komatsu K."/>
            <person name="Kopischke S."/>
            <person name="Kubo M."/>
            <person name="Kyozuka J."/>
            <person name="Lagercrantz U."/>
            <person name="Lin S.S."/>
            <person name="Lindquist E."/>
            <person name="Lipzen A.M."/>
            <person name="Lu C.W."/>
            <person name="De Luna E."/>
            <person name="Martienssen R.A."/>
            <person name="Minamino N."/>
            <person name="Mizutani M."/>
            <person name="Mizutani M."/>
            <person name="Mochizuki N."/>
            <person name="Monte I."/>
            <person name="Mosher R."/>
            <person name="Nagasaki H."/>
            <person name="Nakagami H."/>
            <person name="Naramoto S."/>
            <person name="Nishitani K."/>
            <person name="Ohtani M."/>
            <person name="Okamoto T."/>
            <person name="Okumura M."/>
            <person name="Phillips J."/>
            <person name="Pollak B."/>
            <person name="Reinders A."/>
            <person name="Rovekamp M."/>
            <person name="Sano R."/>
            <person name="Sawa S."/>
            <person name="Schmid M.W."/>
            <person name="Shirakawa M."/>
            <person name="Solano R."/>
            <person name="Spunde A."/>
            <person name="Suetsugu N."/>
            <person name="Sugano S."/>
            <person name="Sugiyama A."/>
            <person name="Sun R."/>
            <person name="Suzuki Y."/>
            <person name="Takenaka M."/>
            <person name="Takezawa D."/>
            <person name="Tomogane H."/>
            <person name="Tsuzuki M."/>
            <person name="Ueda T."/>
            <person name="Umeda M."/>
            <person name="Ward J.M."/>
            <person name="Watanabe Y."/>
            <person name="Yazaki K."/>
            <person name="Yokoyama R."/>
            <person name="Yoshitake Y."/>
            <person name="Yotsui I."/>
            <person name="Zachgo S."/>
            <person name="Schmutz J."/>
        </authorList>
    </citation>
    <scope>NUCLEOTIDE SEQUENCE [LARGE SCALE GENOMIC DNA]</scope>
    <source>
        <strain evidence="3">Tak-1</strain>
    </source>
</reference>
<dbReference type="Proteomes" id="UP000244005">
    <property type="component" value="Unassembled WGS sequence"/>
</dbReference>
<organism evidence="2 3">
    <name type="scientific">Marchantia polymorpha</name>
    <name type="common">Common liverwort</name>
    <name type="synonym">Marchantia aquatica</name>
    <dbReference type="NCBI Taxonomy" id="3197"/>
    <lineage>
        <taxon>Eukaryota</taxon>
        <taxon>Viridiplantae</taxon>
        <taxon>Streptophyta</taxon>
        <taxon>Embryophyta</taxon>
        <taxon>Marchantiophyta</taxon>
        <taxon>Marchantiopsida</taxon>
        <taxon>Marchantiidae</taxon>
        <taxon>Marchantiales</taxon>
        <taxon>Marchantiaceae</taxon>
        <taxon>Marchantia</taxon>
    </lineage>
</organism>
<evidence type="ECO:0000313" key="2">
    <source>
        <dbReference type="EMBL" id="PTQ35884.1"/>
    </source>
</evidence>
<keyword evidence="3" id="KW-1185">Reference proteome</keyword>